<dbReference type="OrthoDB" id="3354175at2759"/>
<dbReference type="GeneID" id="63682901"/>
<feature type="transmembrane region" description="Helical" evidence="1">
    <location>
        <begin position="125"/>
        <end position="145"/>
    </location>
</feature>
<feature type="transmembrane region" description="Helical" evidence="1">
    <location>
        <begin position="12"/>
        <end position="35"/>
    </location>
</feature>
<evidence type="ECO:0000313" key="3">
    <source>
        <dbReference type="Proteomes" id="UP000030653"/>
    </source>
</evidence>
<dbReference type="PROSITE" id="PS51257">
    <property type="entry name" value="PROKAR_LIPOPROTEIN"/>
    <property type="match status" value="1"/>
</dbReference>
<proteinExistence type="predicted"/>
<keyword evidence="1" id="KW-0472">Membrane</keyword>
<name>M5GEH4_DACPD</name>
<reference evidence="2 3" key="1">
    <citation type="journal article" date="2012" name="Science">
        <title>The Paleozoic origin of enzymatic lignin decomposition reconstructed from 31 fungal genomes.</title>
        <authorList>
            <person name="Floudas D."/>
            <person name="Binder M."/>
            <person name="Riley R."/>
            <person name="Barry K."/>
            <person name="Blanchette R.A."/>
            <person name="Henrissat B."/>
            <person name="Martinez A.T."/>
            <person name="Otillar R."/>
            <person name="Spatafora J.W."/>
            <person name="Yadav J.S."/>
            <person name="Aerts A."/>
            <person name="Benoit I."/>
            <person name="Boyd A."/>
            <person name="Carlson A."/>
            <person name="Copeland A."/>
            <person name="Coutinho P.M."/>
            <person name="de Vries R.P."/>
            <person name="Ferreira P."/>
            <person name="Findley K."/>
            <person name="Foster B."/>
            <person name="Gaskell J."/>
            <person name="Glotzer D."/>
            <person name="Gorecki P."/>
            <person name="Heitman J."/>
            <person name="Hesse C."/>
            <person name="Hori C."/>
            <person name="Igarashi K."/>
            <person name="Jurgens J.A."/>
            <person name="Kallen N."/>
            <person name="Kersten P."/>
            <person name="Kohler A."/>
            <person name="Kuees U."/>
            <person name="Kumar T.K.A."/>
            <person name="Kuo A."/>
            <person name="LaButti K."/>
            <person name="Larrondo L.F."/>
            <person name="Lindquist E."/>
            <person name="Ling A."/>
            <person name="Lombard V."/>
            <person name="Lucas S."/>
            <person name="Lundell T."/>
            <person name="Martin R."/>
            <person name="McLaughlin D.J."/>
            <person name="Morgenstern I."/>
            <person name="Morin E."/>
            <person name="Murat C."/>
            <person name="Nagy L.G."/>
            <person name="Nolan M."/>
            <person name="Ohm R.A."/>
            <person name="Patyshakuliyeva A."/>
            <person name="Rokas A."/>
            <person name="Ruiz-Duenas F.J."/>
            <person name="Sabat G."/>
            <person name="Salamov A."/>
            <person name="Samejima M."/>
            <person name="Schmutz J."/>
            <person name="Slot J.C."/>
            <person name="St John F."/>
            <person name="Stenlid J."/>
            <person name="Sun H."/>
            <person name="Sun S."/>
            <person name="Syed K."/>
            <person name="Tsang A."/>
            <person name="Wiebenga A."/>
            <person name="Young D."/>
            <person name="Pisabarro A."/>
            <person name="Eastwood D.C."/>
            <person name="Martin F."/>
            <person name="Cullen D."/>
            <person name="Grigoriev I.V."/>
            <person name="Hibbett D.S."/>
        </authorList>
    </citation>
    <scope>NUCLEOTIDE SEQUENCE [LARGE SCALE GENOMIC DNA]</scope>
    <source>
        <strain evidence="2 3">DJM-731 SS1</strain>
    </source>
</reference>
<dbReference type="EMBL" id="JH795856">
    <property type="protein sequence ID" value="EJU05427.1"/>
    <property type="molecule type" value="Genomic_DNA"/>
</dbReference>
<evidence type="ECO:0000313" key="2">
    <source>
        <dbReference type="EMBL" id="EJU05427.1"/>
    </source>
</evidence>
<accession>M5GEH4</accession>
<feature type="transmembrane region" description="Helical" evidence="1">
    <location>
        <begin position="237"/>
        <end position="256"/>
    </location>
</feature>
<dbReference type="OMA" id="IMIHIAY"/>
<keyword evidence="3" id="KW-1185">Reference proteome</keyword>
<feature type="transmembrane region" description="Helical" evidence="1">
    <location>
        <begin position="47"/>
        <end position="76"/>
    </location>
</feature>
<feature type="transmembrane region" description="Helical" evidence="1">
    <location>
        <begin position="96"/>
        <end position="118"/>
    </location>
</feature>
<organism evidence="2 3">
    <name type="scientific">Dacryopinax primogenitus (strain DJM 731)</name>
    <name type="common">Brown rot fungus</name>
    <dbReference type="NCBI Taxonomy" id="1858805"/>
    <lineage>
        <taxon>Eukaryota</taxon>
        <taxon>Fungi</taxon>
        <taxon>Dikarya</taxon>
        <taxon>Basidiomycota</taxon>
        <taxon>Agaricomycotina</taxon>
        <taxon>Dacrymycetes</taxon>
        <taxon>Dacrymycetales</taxon>
        <taxon>Dacrymycetaceae</taxon>
        <taxon>Dacryopinax</taxon>
    </lineage>
</organism>
<keyword evidence="1" id="KW-0812">Transmembrane</keyword>
<dbReference type="HOGENOM" id="CLU_044614_3_3_1"/>
<feature type="transmembrane region" description="Helical" evidence="1">
    <location>
        <begin position="210"/>
        <end position="231"/>
    </location>
</feature>
<feature type="transmembrane region" description="Helical" evidence="1">
    <location>
        <begin position="165"/>
        <end position="190"/>
    </location>
</feature>
<gene>
    <name evidence="2" type="ORF">DACRYDRAFT_103912</name>
</gene>
<dbReference type="AlphaFoldDB" id="M5GEH4"/>
<dbReference type="RefSeq" id="XP_040632321.1">
    <property type="nucleotide sequence ID" value="XM_040767839.1"/>
</dbReference>
<evidence type="ECO:0000256" key="1">
    <source>
        <dbReference type="SAM" id="Phobius"/>
    </source>
</evidence>
<keyword evidence="1" id="KW-1133">Transmembrane helix</keyword>
<protein>
    <submittedName>
        <fullName evidence="2">Uncharacterized protein</fullName>
    </submittedName>
</protein>
<sequence>MGIPVDRATLAGLFASSVLYGMFLMLLASCLYVLLCRRNTLNPNYLLILAACLMLVVNTFILAFSFSRVLDAFIYLKGNTTSPDEYLTMLSQWKEVARTSACSFYIFVADLTLIYRCWIVWSRSFAIVFFPIMIHIAYMVTSIFLNVNLAHLPQGATIFDPAVKSWIAAALAISSGQNVIVTSLIAFKILSVNIRATGKRLGTLSKTVQIIVESGLTYVITVLVYLITYTANSNAQYVMIDILNPIIGITFSLLVVRVAMRRGPESSSTDEIAPSSRPEVLRLPQSVVVTVQQSEVVEGLDSTSDLDVTKYGTTSGLPLRDVELEHDVAV</sequence>
<dbReference type="Proteomes" id="UP000030653">
    <property type="component" value="Unassembled WGS sequence"/>
</dbReference>